<dbReference type="Proteomes" id="UP000249522">
    <property type="component" value="Unassembled WGS sequence"/>
</dbReference>
<evidence type="ECO:0000313" key="2">
    <source>
        <dbReference type="EMBL" id="PZD95018.1"/>
    </source>
</evidence>
<comment type="caution">
    <text evidence="2">The sequence shown here is derived from an EMBL/GenBank/DDBJ whole genome shotgun (WGS) entry which is preliminary data.</text>
</comment>
<reference evidence="2 3" key="1">
    <citation type="submission" date="2018-06" db="EMBL/GenBank/DDBJ databases">
        <title>Paenibacillus imtechensis sp. nov.</title>
        <authorList>
            <person name="Pinnaka A.K."/>
            <person name="Singh H."/>
            <person name="Kaur M."/>
        </authorList>
    </citation>
    <scope>NUCLEOTIDE SEQUENCE [LARGE SCALE GENOMIC DNA]</scope>
    <source>
        <strain evidence="2 3">SMB1</strain>
    </source>
</reference>
<accession>A0A2W1L4N1</accession>
<gene>
    <name evidence="2" type="ORF">DNH61_15375</name>
</gene>
<evidence type="ECO:0000313" key="3">
    <source>
        <dbReference type="Proteomes" id="UP000249522"/>
    </source>
</evidence>
<dbReference type="AlphaFoldDB" id="A0A2W1L4N1"/>
<name>A0A2W1L4N1_9BACL</name>
<sequence length="393" mass="42193">MSPRFEVNCSLEYVAGTAEGEDEDRMDNAVKQACFRPGHKLRLRAAAGLTAIMIVLSGCGDAANTGKTNVPGTESRGNAEAGSASATGAGGEAVEVQEKDNGSSSVDMEIITNASAENAPEDQGSPEAWIQATATAEEDKVVVQGITNVVPGAELYANITAKGYNMWGYNDRAEVEADGSFQMEMERPRLKDSTVLELAIEFDPSGQSAVHDQYGPNGDKLTGPYIHKTEDDVTVSKRAVALIHIDSDAPASTTWKTVEPSRDIPVDYGDPNVWIKPEVRQEDGKYIIKAASNLLEGTVVRAGVDIPDHIHYGYNDTANVQPDGSFELQIGKPKKAEMFYLLLSVKPDDQTARSVIKAYGSSGENFSGELLKIEQTDDGPVTGIEMKMKINNS</sequence>
<keyword evidence="3" id="KW-1185">Reference proteome</keyword>
<dbReference type="EMBL" id="QKRB01000046">
    <property type="protein sequence ID" value="PZD95018.1"/>
    <property type="molecule type" value="Genomic_DNA"/>
</dbReference>
<proteinExistence type="predicted"/>
<feature type="compositionally biased region" description="Polar residues" evidence="1">
    <location>
        <begin position="67"/>
        <end position="76"/>
    </location>
</feature>
<organism evidence="2 3">
    <name type="scientific">Paenibacillus sambharensis</name>
    <dbReference type="NCBI Taxonomy" id="1803190"/>
    <lineage>
        <taxon>Bacteria</taxon>
        <taxon>Bacillati</taxon>
        <taxon>Bacillota</taxon>
        <taxon>Bacilli</taxon>
        <taxon>Bacillales</taxon>
        <taxon>Paenibacillaceae</taxon>
        <taxon>Paenibacillus</taxon>
    </lineage>
</organism>
<evidence type="ECO:0000256" key="1">
    <source>
        <dbReference type="SAM" id="MobiDB-lite"/>
    </source>
</evidence>
<feature type="region of interest" description="Disordered" evidence="1">
    <location>
        <begin position="67"/>
        <end position="105"/>
    </location>
</feature>
<protein>
    <submittedName>
        <fullName evidence="2">Uncharacterized protein</fullName>
    </submittedName>
</protein>